<dbReference type="AlphaFoldDB" id="A0A939LS38"/>
<accession>A0A939LS38</accession>
<dbReference type="PROSITE" id="PS50935">
    <property type="entry name" value="SSB"/>
    <property type="match status" value="1"/>
</dbReference>
<dbReference type="Pfam" id="PF00436">
    <property type="entry name" value="SSB"/>
    <property type="match status" value="1"/>
</dbReference>
<protein>
    <submittedName>
        <fullName evidence="4">Single-stranded DNA-binding protein</fullName>
    </submittedName>
</protein>
<dbReference type="CDD" id="cd04496">
    <property type="entry name" value="SSB_OBF"/>
    <property type="match status" value="1"/>
</dbReference>
<dbReference type="SUPFAM" id="SSF50249">
    <property type="entry name" value="Nucleic acid-binding proteins"/>
    <property type="match status" value="1"/>
</dbReference>
<keyword evidence="1 2" id="KW-0238">DNA-binding</keyword>
<sequence length="181" mass="19521">MANELMVTVVGWAASTPREVVGDGVPFTSFRVATTPRWFDSRQGTWTDGRTEWFTAKAFRDVALNVAASVHKGDPVVVHGKLRTEEWIGENGPRTGLTLEITAVGHDLTRGRSEFTRRTYTSGSAGATTDGTTGTEDAGPPEDDELARSRTEDGAGEVDPWEVPAEQDEARTSEDVAALTP</sequence>
<dbReference type="Proteomes" id="UP000664209">
    <property type="component" value="Unassembled WGS sequence"/>
</dbReference>
<gene>
    <name evidence="4" type="ORF">J4G33_07510</name>
</gene>
<proteinExistence type="predicted"/>
<evidence type="ECO:0000256" key="1">
    <source>
        <dbReference type="ARBA" id="ARBA00023125"/>
    </source>
</evidence>
<dbReference type="RefSeq" id="WP_208055328.1">
    <property type="nucleotide sequence ID" value="NZ_JAGEMK010000003.1"/>
</dbReference>
<name>A0A939LS38_9CELL</name>
<dbReference type="InterPro" id="IPR012340">
    <property type="entry name" value="NA-bd_OB-fold"/>
</dbReference>
<dbReference type="GO" id="GO:0003697">
    <property type="term" value="F:single-stranded DNA binding"/>
    <property type="evidence" value="ECO:0007669"/>
    <property type="project" value="InterPro"/>
</dbReference>
<evidence type="ECO:0000256" key="2">
    <source>
        <dbReference type="PROSITE-ProRule" id="PRU00252"/>
    </source>
</evidence>
<evidence type="ECO:0000256" key="3">
    <source>
        <dbReference type="SAM" id="MobiDB-lite"/>
    </source>
</evidence>
<feature type="compositionally biased region" description="Low complexity" evidence="3">
    <location>
        <begin position="121"/>
        <end position="138"/>
    </location>
</feature>
<evidence type="ECO:0000313" key="4">
    <source>
        <dbReference type="EMBL" id="MBO1751650.1"/>
    </source>
</evidence>
<evidence type="ECO:0000313" key="5">
    <source>
        <dbReference type="Proteomes" id="UP000664209"/>
    </source>
</evidence>
<organism evidence="4 5">
    <name type="scientific">Actinotalea soli</name>
    <dbReference type="NCBI Taxonomy" id="2819234"/>
    <lineage>
        <taxon>Bacteria</taxon>
        <taxon>Bacillati</taxon>
        <taxon>Actinomycetota</taxon>
        <taxon>Actinomycetes</taxon>
        <taxon>Micrococcales</taxon>
        <taxon>Cellulomonadaceae</taxon>
        <taxon>Actinotalea</taxon>
    </lineage>
</organism>
<comment type="caution">
    <text evidence="4">The sequence shown here is derived from an EMBL/GenBank/DDBJ whole genome shotgun (WGS) entry which is preliminary data.</text>
</comment>
<feature type="region of interest" description="Disordered" evidence="3">
    <location>
        <begin position="110"/>
        <end position="181"/>
    </location>
</feature>
<dbReference type="EMBL" id="JAGEMK010000003">
    <property type="protein sequence ID" value="MBO1751650.1"/>
    <property type="molecule type" value="Genomic_DNA"/>
</dbReference>
<dbReference type="Gene3D" id="2.40.50.140">
    <property type="entry name" value="Nucleic acid-binding proteins"/>
    <property type="match status" value="1"/>
</dbReference>
<dbReference type="InterPro" id="IPR000424">
    <property type="entry name" value="Primosome_PriB/ssb"/>
</dbReference>
<keyword evidence="5" id="KW-1185">Reference proteome</keyword>
<reference evidence="4" key="1">
    <citation type="submission" date="2021-03" db="EMBL/GenBank/DDBJ databases">
        <title>Actinotalea soli sp. nov., isolated from soil.</title>
        <authorList>
            <person name="Ping W."/>
            <person name="Zhang J."/>
        </authorList>
    </citation>
    <scope>NUCLEOTIDE SEQUENCE</scope>
    <source>
        <strain evidence="4">BY-33</strain>
    </source>
</reference>